<keyword evidence="2" id="KW-0472">Membrane</keyword>
<dbReference type="Gene3D" id="2.20.200.10">
    <property type="entry name" value="Outer membrane efflux proteins (OEP)"/>
    <property type="match status" value="1"/>
</dbReference>
<dbReference type="InterPro" id="IPR010131">
    <property type="entry name" value="MdtP/NodT-like"/>
</dbReference>
<dbReference type="Gene3D" id="1.20.1600.10">
    <property type="entry name" value="Outer membrane efflux proteins (OEP)"/>
    <property type="match status" value="1"/>
</dbReference>
<comment type="subcellular location">
    <subcellularLocation>
        <location evidence="2">Cell membrane</location>
        <topology evidence="2">Lipid-anchor</topology>
    </subcellularLocation>
</comment>
<keyword evidence="2" id="KW-0449">Lipoprotein</keyword>
<proteinExistence type="inferred from homology"/>
<dbReference type="InterPro" id="IPR003423">
    <property type="entry name" value="OMP_efflux"/>
</dbReference>
<keyword evidence="2" id="KW-0812">Transmembrane</keyword>
<evidence type="ECO:0000256" key="3">
    <source>
        <dbReference type="SAM" id="MobiDB-lite"/>
    </source>
</evidence>
<dbReference type="NCBIfam" id="TIGR01845">
    <property type="entry name" value="outer_NodT"/>
    <property type="match status" value="1"/>
</dbReference>
<dbReference type="AlphaFoldDB" id="A0AAP8D2C3"/>
<evidence type="ECO:0000313" key="4">
    <source>
        <dbReference type="EMBL" id="OYQ09942.1"/>
    </source>
</evidence>
<dbReference type="PANTHER" id="PTHR30203">
    <property type="entry name" value="OUTER MEMBRANE CATION EFFLUX PROTEIN"/>
    <property type="match status" value="1"/>
</dbReference>
<organism evidence="4 5">
    <name type="scientific">Ralstonia solanacearum K60</name>
    <dbReference type="NCBI Taxonomy" id="1091042"/>
    <lineage>
        <taxon>Bacteria</taxon>
        <taxon>Pseudomonadati</taxon>
        <taxon>Pseudomonadota</taxon>
        <taxon>Betaproteobacteria</taxon>
        <taxon>Burkholderiales</taxon>
        <taxon>Burkholderiaceae</taxon>
        <taxon>Ralstonia</taxon>
        <taxon>Ralstonia solanacearum species complex</taxon>
    </lineage>
</organism>
<sequence>MAFIGPRWAWEHALDGWERCRRLRTRLAAIAGGLALSACALQPPYQAPPTAIATRRQAELPHGASVASLVDWWSRFNDPAVAELIRRAEADSPTLAKAVAQINSARATLVSNGADAWPALTGSASVTRAKSANATGDTAMSSLSTTRSGALDASWEIDLFGKVRAGRQSAQAQLEARIDDWHDARVSLAAEVADDYVQYRACRQLAKAYAQSAASRAQTAKATRGAIAAGMSAASDGYLAEGSTASANATATQQSVACETLVKSLVALTGTDEPTLRGIIDRPGAPDLPQPDTFNATSVPADLVRQRPDLASAERELAAAYASIAKARADRFPSLSLSGSIAVSATSLVAPMSSWSFGPSLSLPLFDAGQRKAAVDSAQASYDAQLATYRSAVRTAVKEVEQALVDLDGAARRSDDARQAAEQYRRYVGAIETNWRAGLDTLLTLEEARRSATTAEITLIELQRDRVRDWISLYKALGGGWQADRALAATPHATPQATPQATAVPAQGTTP</sequence>
<dbReference type="Proteomes" id="UP000216164">
    <property type="component" value="Unassembled WGS sequence"/>
</dbReference>
<dbReference type="SUPFAM" id="SSF56954">
    <property type="entry name" value="Outer membrane efflux proteins (OEP)"/>
    <property type="match status" value="1"/>
</dbReference>
<comment type="caution">
    <text evidence="4">The sequence shown here is derived from an EMBL/GenBank/DDBJ whole genome shotgun (WGS) entry which is preliminary data.</text>
</comment>
<evidence type="ECO:0000313" key="5">
    <source>
        <dbReference type="Proteomes" id="UP000216164"/>
    </source>
</evidence>
<keyword evidence="2" id="KW-1134">Transmembrane beta strand</keyword>
<reference evidence="4 5" key="1">
    <citation type="submission" date="2017-04" db="EMBL/GenBank/DDBJ databases">
        <title>Genome Announcement: Closed genomes of Ralstonia solanacearum strains K60, UW551, and UW700.</title>
        <authorList>
            <person name="Hayes M."/>
            <person name="Macintyre A.M."/>
            <person name="Allen C."/>
        </authorList>
    </citation>
    <scope>NUCLEOTIDE SEQUENCE [LARGE SCALE GENOMIC DNA]</scope>
    <source>
        <strain evidence="4 5">UW25</strain>
    </source>
</reference>
<dbReference type="PANTHER" id="PTHR30203:SF33">
    <property type="entry name" value="BLR4455 PROTEIN"/>
    <property type="match status" value="1"/>
</dbReference>
<feature type="region of interest" description="Disordered" evidence="3">
    <location>
        <begin position="491"/>
        <end position="511"/>
    </location>
</feature>
<protein>
    <submittedName>
        <fullName evidence="4">Uncharacterized protein</fullName>
    </submittedName>
</protein>
<dbReference type="GO" id="GO:0005886">
    <property type="term" value="C:plasma membrane"/>
    <property type="evidence" value="ECO:0007669"/>
    <property type="project" value="UniProtKB-SubCell"/>
</dbReference>
<name>A0AAP8D2C3_RALSL</name>
<comment type="similarity">
    <text evidence="1 2">Belongs to the outer membrane factor (OMF) (TC 1.B.17) family.</text>
</comment>
<evidence type="ECO:0000256" key="2">
    <source>
        <dbReference type="RuleBase" id="RU362097"/>
    </source>
</evidence>
<dbReference type="EMBL" id="NCTK01000002">
    <property type="protein sequence ID" value="OYQ09942.1"/>
    <property type="molecule type" value="Genomic_DNA"/>
</dbReference>
<evidence type="ECO:0000256" key="1">
    <source>
        <dbReference type="ARBA" id="ARBA00007613"/>
    </source>
</evidence>
<keyword evidence="2" id="KW-0564">Palmitate</keyword>
<gene>
    <name evidence="4" type="ORF">B7R77_24380</name>
</gene>
<accession>A0AAP8D2C3</accession>
<dbReference type="Pfam" id="PF02321">
    <property type="entry name" value="OEP"/>
    <property type="match status" value="2"/>
</dbReference>
<dbReference type="RefSeq" id="WP_094395535.1">
    <property type="nucleotide sequence ID" value="NZ_NCTK01000002.1"/>
</dbReference>
<dbReference type="GO" id="GO:0015562">
    <property type="term" value="F:efflux transmembrane transporter activity"/>
    <property type="evidence" value="ECO:0007669"/>
    <property type="project" value="InterPro"/>
</dbReference>